<dbReference type="GO" id="GO:0005737">
    <property type="term" value="C:cytoplasm"/>
    <property type="evidence" value="ECO:0007669"/>
    <property type="project" value="TreeGrafter"/>
</dbReference>
<protein>
    <recommendedName>
        <fullName evidence="5">Serine/threonine-protein phosphatase 4 regulatory subunit 2</fullName>
    </recommendedName>
</protein>
<dbReference type="PANTHER" id="PTHR16487:SF0">
    <property type="entry name" value="PROTEIN PHOSPHATASE 4 REGULATORY SUBUNIT 2-RELATED"/>
    <property type="match status" value="1"/>
</dbReference>
<evidence type="ECO:0000313" key="4">
    <source>
        <dbReference type="EMBL" id="CAD9200009.1"/>
    </source>
</evidence>
<dbReference type="EMBL" id="HBGG01004800">
    <property type="protein sequence ID" value="CAD9200008.1"/>
    <property type="molecule type" value="Transcribed_RNA"/>
</dbReference>
<feature type="region of interest" description="Disordered" evidence="2">
    <location>
        <begin position="214"/>
        <end position="255"/>
    </location>
</feature>
<evidence type="ECO:0000256" key="2">
    <source>
        <dbReference type="SAM" id="MobiDB-lite"/>
    </source>
</evidence>
<dbReference type="EMBL" id="HBGG01004801">
    <property type="protein sequence ID" value="CAD9200009.1"/>
    <property type="molecule type" value="Transcribed_RNA"/>
</dbReference>
<organism evidence="4">
    <name type="scientific">Tetraselmis chuii</name>
    <dbReference type="NCBI Taxonomy" id="63592"/>
    <lineage>
        <taxon>Eukaryota</taxon>
        <taxon>Viridiplantae</taxon>
        <taxon>Chlorophyta</taxon>
        <taxon>core chlorophytes</taxon>
        <taxon>Chlorodendrophyceae</taxon>
        <taxon>Chlorodendrales</taxon>
        <taxon>Chlorodendraceae</taxon>
        <taxon>Tetraselmis</taxon>
    </lineage>
</organism>
<dbReference type="GO" id="GO:0030289">
    <property type="term" value="C:protein phosphatase 4 complex"/>
    <property type="evidence" value="ECO:0007669"/>
    <property type="project" value="InterPro"/>
</dbReference>
<gene>
    <name evidence="3" type="ORF">TCHU04912_LOCUS2241</name>
    <name evidence="4" type="ORF">TCHU04912_LOCUS2242</name>
</gene>
<evidence type="ECO:0000313" key="3">
    <source>
        <dbReference type="EMBL" id="CAD9200008.1"/>
    </source>
</evidence>
<dbReference type="Pfam" id="PF09184">
    <property type="entry name" value="PPP4R2"/>
    <property type="match status" value="1"/>
</dbReference>
<accession>A0A6U1EFE8</accession>
<evidence type="ECO:0008006" key="5">
    <source>
        <dbReference type="Google" id="ProtNLM"/>
    </source>
</evidence>
<sequence>MAQTEKIATGDALLKFSRTPASERKLTPSIRGVLAETATTGVVRYTWQLLRPVIGDIILQNLEEYEQNEHAEIGPAAPLQTAESPAALRENLRIALDSFKDEPPFTIQRLCEVVLEPKKQYQKLDKLALSLEKLLMVSSTMPLTTDPPALPTLADIKEVNECPPTVRVQHHEVTGVAVGNGDMGSAPKRQVNTENELGLATAALHAAETTPVEVVTVPSPDPPSAPAHDVQPMETDSGSRATGGAAGKDVPMKDA</sequence>
<proteinExistence type="inferred from homology"/>
<name>A0A6U1EFE8_9CHLO</name>
<evidence type="ECO:0000256" key="1">
    <source>
        <dbReference type="ARBA" id="ARBA00009207"/>
    </source>
</evidence>
<dbReference type="GO" id="GO:0019888">
    <property type="term" value="F:protein phosphatase regulator activity"/>
    <property type="evidence" value="ECO:0007669"/>
    <property type="project" value="InterPro"/>
</dbReference>
<comment type="similarity">
    <text evidence="1">Belongs to the PPP4R2 family.</text>
</comment>
<dbReference type="InterPro" id="IPR015267">
    <property type="entry name" value="PPP4R2"/>
</dbReference>
<dbReference type="AlphaFoldDB" id="A0A6U1EFE8"/>
<dbReference type="GO" id="GO:0005634">
    <property type="term" value="C:nucleus"/>
    <property type="evidence" value="ECO:0007669"/>
    <property type="project" value="TreeGrafter"/>
</dbReference>
<dbReference type="PANTHER" id="PTHR16487">
    <property type="entry name" value="PPP4R2-RELATED PROTEIN"/>
    <property type="match status" value="1"/>
</dbReference>
<reference evidence="4" key="1">
    <citation type="submission" date="2021-01" db="EMBL/GenBank/DDBJ databases">
        <authorList>
            <person name="Corre E."/>
            <person name="Pelletier E."/>
            <person name="Niang G."/>
            <person name="Scheremetjew M."/>
            <person name="Finn R."/>
            <person name="Kale V."/>
            <person name="Holt S."/>
            <person name="Cochrane G."/>
            <person name="Meng A."/>
            <person name="Brown T."/>
            <person name="Cohen L."/>
        </authorList>
    </citation>
    <scope>NUCLEOTIDE SEQUENCE</scope>
    <source>
        <strain evidence="4">PLY429</strain>
    </source>
</reference>